<dbReference type="SUPFAM" id="SSF53474">
    <property type="entry name" value="alpha/beta-Hydrolases"/>
    <property type="match status" value="1"/>
</dbReference>
<dbReference type="EMBL" id="PUHY01000014">
    <property type="protein sequence ID" value="PQO30409.1"/>
    <property type="molecule type" value="Genomic_DNA"/>
</dbReference>
<dbReference type="InterPro" id="IPR029058">
    <property type="entry name" value="AB_hydrolase_fold"/>
</dbReference>
<feature type="signal peptide" evidence="3">
    <location>
        <begin position="1"/>
        <end position="17"/>
    </location>
</feature>
<dbReference type="AlphaFoldDB" id="A0A2S8FE25"/>
<reference evidence="5 6" key="1">
    <citation type="submission" date="2018-02" db="EMBL/GenBank/DDBJ databases">
        <title>Comparative genomes isolates from brazilian mangrove.</title>
        <authorList>
            <person name="Araujo J.E."/>
            <person name="Taketani R.G."/>
            <person name="Silva M.C.P."/>
            <person name="Loureco M.V."/>
            <person name="Andreote F.D."/>
        </authorList>
    </citation>
    <scope>NUCLEOTIDE SEQUENCE [LARGE SCALE GENOMIC DNA]</scope>
    <source>
        <strain evidence="5 6">Hex-1 MGV</strain>
    </source>
</reference>
<dbReference type="Pfam" id="PF00326">
    <property type="entry name" value="Peptidase_S9"/>
    <property type="match status" value="1"/>
</dbReference>
<evidence type="ECO:0000313" key="6">
    <source>
        <dbReference type="Proteomes" id="UP000238322"/>
    </source>
</evidence>
<dbReference type="GO" id="GO:0052689">
    <property type="term" value="F:carboxylic ester hydrolase activity"/>
    <property type="evidence" value="ECO:0007669"/>
    <property type="project" value="UniProtKB-ARBA"/>
</dbReference>
<dbReference type="Gene3D" id="3.40.50.1820">
    <property type="entry name" value="alpha/beta hydrolase"/>
    <property type="match status" value="1"/>
</dbReference>
<name>A0A2S8FE25_9BACT</name>
<evidence type="ECO:0000259" key="4">
    <source>
        <dbReference type="Pfam" id="PF00326"/>
    </source>
</evidence>
<feature type="domain" description="Peptidase S9 prolyl oligopeptidase catalytic" evidence="4">
    <location>
        <begin position="163"/>
        <end position="308"/>
    </location>
</feature>
<dbReference type="GO" id="GO:0006508">
    <property type="term" value="P:proteolysis"/>
    <property type="evidence" value="ECO:0007669"/>
    <property type="project" value="InterPro"/>
</dbReference>
<dbReference type="OrthoDB" id="9765647at2"/>
<feature type="region of interest" description="Disordered" evidence="2">
    <location>
        <begin position="125"/>
        <end position="152"/>
    </location>
</feature>
<evidence type="ECO:0000256" key="1">
    <source>
        <dbReference type="ARBA" id="ARBA00022801"/>
    </source>
</evidence>
<gene>
    <name evidence="5" type="ORF">C5Y83_23890</name>
</gene>
<dbReference type="PANTHER" id="PTHR22946:SF9">
    <property type="entry name" value="POLYKETIDE TRANSFERASE AF380"/>
    <property type="match status" value="1"/>
</dbReference>
<organism evidence="5 6">
    <name type="scientific">Blastopirellula marina</name>
    <dbReference type="NCBI Taxonomy" id="124"/>
    <lineage>
        <taxon>Bacteria</taxon>
        <taxon>Pseudomonadati</taxon>
        <taxon>Planctomycetota</taxon>
        <taxon>Planctomycetia</taxon>
        <taxon>Pirellulales</taxon>
        <taxon>Pirellulaceae</taxon>
        <taxon>Blastopirellula</taxon>
    </lineage>
</organism>
<accession>A0A2S8FE25</accession>
<keyword evidence="1" id="KW-0378">Hydrolase</keyword>
<dbReference type="InterPro" id="IPR050261">
    <property type="entry name" value="FrsA_esterase"/>
</dbReference>
<dbReference type="PANTHER" id="PTHR22946">
    <property type="entry name" value="DIENELACTONE HYDROLASE DOMAIN-CONTAINING PROTEIN-RELATED"/>
    <property type="match status" value="1"/>
</dbReference>
<dbReference type="GO" id="GO:0008236">
    <property type="term" value="F:serine-type peptidase activity"/>
    <property type="evidence" value="ECO:0007669"/>
    <property type="project" value="InterPro"/>
</dbReference>
<comment type="caution">
    <text evidence="5">The sequence shown here is derived from an EMBL/GenBank/DDBJ whole genome shotgun (WGS) entry which is preliminary data.</text>
</comment>
<dbReference type="Proteomes" id="UP000238322">
    <property type="component" value="Unassembled WGS sequence"/>
</dbReference>
<evidence type="ECO:0000313" key="5">
    <source>
        <dbReference type="EMBL" id="PQO30409.1"/>
    </source>
</evidence>
<evidence type="ECO:0000256" key="3">
    <source>
        <dbReference type="SAM" id="SignalP"/>
    </source>
</evidence>
<sequence>MRLVFGCLILLSSSVLAQDVIQPSRNLPKTQPWDLAKLSVAPKFEWIDQTSPVRSLTYTGEKYQGNATSVFAYYATPGSVMGDESLDKDLPVVVLIHGGGGTAFREWAELWAKRGYAAIAMDLAGSRPNEGQNPHDQKNRTRLPKGGPDQSGKEKFLAIDQAATDQWQFHAVANAILAHSLVLSFPEVDKQRSAVTGISWGGYLTCIVSGVDTRFDAAVPVYGCGYLLDNSAWLNQFNAMTPEQRERWTTWWEPSQYLPAVEMPILMVNGTNDFAYPLDSYMKSYQAIPDQTDKQLAVTVKMPHSHPAGWASPVIARFIDQHLRQTEALPEIGLPKVEGQSVRLNFADAKISKAEIHWSSDAQPVNQHEWETREATIHDGYVLAPKPPEDAKLWFMTVETADGSPISTEVLFAVAPSN</sequence>
<dbReference type="InterPro" id="IPR001375">
    <property type="entry name" value="Peptidase_S9_cat"/>
</dbReference>
<keyword evidence="3" id="KW-0732">Signal</keyword>
<evidence type="ECO:0000256" key="2">
    <source>
        <dbReference type="SAM" id="MobiDB-lite"/>
    </source>
</evidence>
<feature type="chain" id="PRO_5015448064" evidence="3">
    <location>
        <begin position="18"/>
        <end position="418"/>
    </location>
</feature>
<protein>
    <submittedName>
        <fullName evidence="5">Acylamino acid-releasing protein</fullName>
    </submittedName>
</protein>
<proteinExistence type="predicted"/>